<proteinExistence type="predicted"/>
<reference evidence="4 5" key="1">
    <citation type="submission" date="2019-12" db="EMBL/GenBank/DDBJ databases">
        <title>Genome sequence of Streptomyces bambusae.</title>
        <authorList>
            <person name="Bansal K."/>
            <person name="Choksket S."/>
            <person name="Korpole S."/>
            <person name="Patil P.B."/>
        </authorList>
    </citation>
    <scope>NUCLEOTIDE SEQUENCE [LARGE SCALE GENOMIC DNA]</scope>
    <source>
        <strain evidence="4 5">SK60</strain>
    </source>
</reference>
<dbReference type="InterPro" id="IPR010095">
    <property type="entry name" value="Cas12f1-like_TNB"/>
</dbReference>
<organism evidence="4 5">
    <name type="scientific">Streptomyces bambusae</name>
    <dbReference type="NCBI Taxonomy" id="1550616"/>
    <lineage>
        <taxon>Bacteria</taxon>
        <taxon>Bacillati</taxon>
        <taxon>Actinomycetota</taxon>
        <taxon>Actinomycetes</taxon>
        <taxon>Kitasatosporales</taxon>
        <taxon>Streptomycetaceae</taxon>
        <taxon>Streptomyces</taxon>
    </lineage>
</organism>
<feature type="compositionally biased region" description="Polar residues" evidence="2">
    <location>
        <begin position="647"/>
        <end position="659"/>
    </location>
</feature>
<feature type="compositionally biased region" description="Basic and acidic residues" evidence="2">
    <location>
        <begin position="389"/>
        <end position="400"/>
    </location>
</feature>
<feature type="region of interest" description="Disordered" evidence="2">
    <location>
        <begin position="189"/>
        <end position="217"/>
    </location>
</feature>
<gene>
    <name evidence="4" type="ORF">GPJ59_16200</name>
</gene>
<comment type="caution">
    <text evidence="4">The sequence shown here is derived from an EMBL/GenBank/DDBJ whole genome shotgun (WGS) entry which is preliminary data.</text>
</comment>
<accession>A0ABS6Z6J4</accession>
<sequence length="659" mass="73111">MRPARTRKFRGKNKAPKWTKPDDGMVSVMVLPLAVTDPADLHRLERLFGAMWSLKRAVQRDARAKVDAYRTAFHERNAQGAKAVRQRLGLSREALERCAYKHLEDSGHLKHHASKALAMHMADEVWNGVQRHLFPDATGHHFGRPKAGRWHDFTRIPGRARSHTTANKWETFRLAGTLHGHLMGYTEGGRHDLMQPHRMPTPAKPDGKVSTDKGTRRANWWDHTGPLAVVFAGGPDSKRGDLVLPVRIPQGAGQWERVRHFLSNPLAWHKVDLVRRRKASAPGGWVYEAHLMVLGPGYSSPAVREMRDRAAWLDRIGGVDGNVSNLSVVSFPAQLDGGTPVSTEITLTDAEKVLIEKQAKKRRGRARALERSRRATNTAQYGLSKKQTARADRRTAKGLEPKGVTVPGGARAARSDGVPKQAHRRDRLSVNYRDQRARQAEAGASMAEHRRHRARLVAREIIAAHGPVLVVEDCDIRAWYRLWGKRLSQTTPGMLISALTVECESAGGRLVRASTWSTALSQHCLCGERVKKTLRDREHKCIACGLVGRRDLVSAALAAFVRFTDVDDPKTAYLDTALSRHAQITYAQALEEALRESTTPSPNTPRGAGHVAVPRQRGASAPRTAGQRNRATPDEPRPVRDHAGTPGSRTACSPQLTLW</sequence>
<feature type="compositionally biased region" description="Basic and acidic residues" evidence="2">
    <location>
        <begin position="631"/>
        <end position="643"/>
    </location>
</feature>
<name>A0ABS6Z6J4_9ACTN</name>
<protein>
    <submittedName>
        <fullName evidence="4">Transposase</fullName>
    </submittedName>
</protein>
<evidence type="ECO:0000256" key="1">
    <source>
        <dbReference type="ARBA" id="ARBA00023125"/>
    </source>
</evidence>
<feature type="compositionally biased region" description="Basic and acidic residues" evidence="2">
    <location>
        <begin position="205"/>
        <end position="215"/>
    </location>
</feature>
<feature type="domain" description="Cas12f1-like TNB" evidence="3">
    <location>
        <begin position="493"/>
        <end position="555"/>
    </location>
</feature>
<keyword evidence="1" id="KW-0238">DNA-binding</keyword>
<evidence type="ECO:0000259" key="3">
    <source>
        <dbReference type="Pfam" id="PF07282"/>
    </source>
</evidence>
<feature type="region of interest" description="Disordered" evidence="2">
    <location>
        <begin position="592"/>
        <end position="659"/>
    </location>
</feature>
<evidence type="ECO:0000256" key="2">
    <source>
        <dbReference type="SAM" id="MobiDB-lite"/>
    </source>
</evidence>
<keyword evidence="5" id="KW-1185">Reference proteome</keyword>
<evidence type="ECO:0000313" key="4">
    <source>
        <dbReference type="EMBL" id="MBW5483389.1"/>
    </source>
</evidence>
<dbReference type="EMBL" id="WTFF01000102">
    <property type="protein sequence ID" value="MBW5483389.1"/>
    <property type="molecule type" value="Genomic_DNA"/>
</dbReference>
<feature type="region of interest" description="Disordered" evidence="2">
    <location>
        <begin position="364"/>
        <end position="425"/>
    </location>
</feature>
<evidence type="ECO:0000313" key="5">
    <source>
        <dbReference type="Proteomes" id="UP000812013"/>
    </source>
</evidence>
<dbReference type="Pfam" id="PF07282">
    <property type="entry name" value="Cas12f1-like_TNB"/>
    <property type="match status" value="1"/>
</dbReference>
<dbReference type="Proteomes" id="UP000812013">
    <property type="component" value="Unassembled WGS sequence"/>
</dbReference>
<dbReference type="RefSeq" id="WP_219667848.1">
    <property type="nucleotide sequence ID" value="NZ_WTFF01000102.1"/>
</dbReference>